<feature type="transmembrane region" description="Helical" evidence="6">
    <location>
        <begin position="258"/>
        <end position="278"/>
    </location>
</feature>
<dbReference type="InterPro" id="IPR030184">
    <property type="entry name" value="WAT1-related"/>
</dbReference>
<feature type="transmembrane region" description="Helical" evidence="6">
    <location>
        <begin position="142"/>
        <end position="164"/>
    </location>
</feature>
<dbReference type="EMBL" id="LGRX02028802">
    <property type="protein sequence ID" value="KAK3247610.1"/>
    <property type="molecule type" value="Genomic_DNA"/>
</dbReference>
<keyword evidence="5 6" id="KW-0472">Membrane</keyword>
<dbReference type="GO" id="GO:0016020">
    <property type="term" value="C:membrane"/>
    <property type="evidence" value="ECO:0007669"/>
    <property type="project" value="UniProtKB-SubCell"/>
</dbReference>
<sequence>MKKLAHRGVKGDSDGNPLAPLACVSEDVERGYEEGPGTPKKGHNSGPLVIAGGLFTVQLINAVYNVLAESMLAVSAESVDPVVFSVWRDLMALPLLQALSIGLEGFRLPRREDALRLTAQGVLGVSCNQVLILSSIKCTSAATAGILSQLVPIFAALGAVGIGLERPHWRMALALILAVGGSIVLLGAGPSAASCLPAGESSDKLPAGESSDKPADGAPKHSPPHIHWLGVVLLLLWCMVMAVYYIIQKPSLAKYPPIAVTTWEYLIGGVVTTVWGLMHEHDRSKWILSGKTIWVLVYCVVFNSVAKYPISAYCNKRVNVTMLTCWSALTPVSRNVMTLT</sequence>
<feature type="transmembrane region" description="Helical" evidence="6">
    <location>
        <begin position="226"/>
        <end position="246"/>
    </location>
</feature>
<feature type="region of interest" description="Disordered" evidence="7">
    <location>
        <begin position="1"/>
        <end position="20"/>
    </location>
</feature>
<feature type="compositionally biased region" description="Basic and acidic residues" evidence="7">
    <location>
        <begin position="210"/>
        <end position="219"/>
    </location>
</feature>
<protein>
    <recommendedName>
        <fullName evidence="6">WAT1-related protein</fullName>
    </recommendedName>
</protein>
<feature type="transmembrane region" description="Helical" evidence="6">
    <location>
        <begin position="48"/>
        <end position="67"/>
    </location>
</feature>
<evidence type="ECO:0000256" key="7">
    <source>
        <dbReference type="SAM" id="MobiDB-lite"/>
    </source>
</evidence>
<keyword evidence="4 6" id="KW-1133">Transmembrane helix</keyword>
<accession>A0AAE0C4X4</accession>
<feature type="transmembrane region" description="Helical" evidence="6">
    <location>
        <begin position="293"/>
        <end position="310"/>
    </location>
</feature>
<organism evidence="9 10">
    <name type="scientific">Cymbomonas tetramitiformis</name>
    <dbReference type="NCBI Taxonomy" id="36881"/>
    <lineage>
        <taxon>Eukaryota</taxon>
        <taxon>Viridiplantae</taxon>
        <taxon>Chlorophyta</taxon>
        <taxon>Pyramimonadophyceae</taxon>
        <taxon>Pyramimonadales</taxon>
        <taxon>Pyramimonadaceae</taxon>
        <taxon>Cymbomonas</taxon>
    </lineage>
</organism>
<feature type="domain" description="EamA" evidence="8">
    <location>
        <begin position="58"/>
        <end position="186"/>
    </location>
</feature>
<comment type="caution">
    <text evidence="9">The sequence shown here is derived from an EMBL/GenBank/DDBJ whole genome shotgun (WGS) entry which is preliminary data.</text>
</comment>
<dbReference type="GO" id="GO:0022857">
    <property type="term" value="F:transmembrane transporter activity"/>
    <property type="evidence" value="ECO:0007669"/>
    <property type="project" value="InterPro"/>
</dbReference>
<dbReference type="Pfam" id="PF00892">
    <property type="entry name" value="EamA"/>
    <property type="match status" value="2"/>
</dbReference>
<dbReference type="InterPro" id="IPR000620">
    <property type="entry name" value="EamA_dom"/>
</dbReference>
<feature type="transmembrane region" description="Helical" evidence="6">
    <location>
        <begin position="171"/>
        <end position="193"/>
    </location>
</feature>
<proteinExistence type="inferred from homology"/>
<evidence type="ECO:0000313" key="9">
    <source>
        <dbReference type="EMBL" id="KAK3247610.1"/>
    </source>
</evidence>
<gene>
    <name evidence="9" type="ORF">CYMTET_42896</name>
</gene>
<dbReference type="Proteomes" id="UP001190700">
    <property type="component" value="Unassembled WGS sequence"/>
</dbReference>
<dbReference type="PANTHER" id="PTHR31218">
    <property type="entry name" value="WAT1-RELATED PROTEIN"/>
    <property type="match status" value="1"/>
</dbReference>
<feature type="region of interest" description="Disordered" evidence="7">
    <location>
        <begin position="199"/>
        <end position="221"/>
    </location>
</feature>
<dbReference type="InterPro" id="IPR037185">
    <property type="entry name" value="EmrE-like"/>
</dbReference>
<evidence type="ECO:0000256" key="2">
    <source>
        <dbReference type="ARBA" id="ARBA00007635"/>
    </source>
</evidence>
<evidence type="ECO:0000259" key="8">
    <source>
        <dbReference type="Pfam" id="PF00892"/>
    </source>
</evidence>
<evidence type="ECO:0000256" key="1">
    <source>
        <dbReference type="ARBA" id="ARBA00004141"/>
    </source>
</evidence>
<feature type="domain" description="EamA" evidence="8">
    <location>
        <begin position="229"/>
        <end position="332"/>
    </location>
</feature>
<evidence type="ECO:0000256" key="6">
    <source>
        <dbReference type="RuleBase" id="RU363077"/>
    </source>
</evidence>
<comment type="subcellular location">
    <subcellularLocation>
        <location evidence="1 6">Membrane</location>
        <topology evidence="1 6">Multi-pass membrane protein</topology>
    </subcellularLocation>
</comment>
<dbReference type="SUPFAM" id="SSF103481">
    <property type="entry name" value="Multidrug resistance efflux transporter EmrE"/>
    <property type="match status" value="1"/>
</dbReference>
<evidence type="ECO:0000256" key="3">
    <source>
        <dbReference type="ARBA" id="ARBA00022692"/>
    </source>
</evidence>
<name>A0AAE0C4X4_9CHLO</name>
<evidence type="ECO:0000256" key="4">
    <source>
        <dbReference type="ARBA" id="ARBA00022989"/>
    </source>
</evidence>
<keyword evidence="3 6" id="KW-0812">Transmembrane</keyword>
<keyword evidence="10" id="KW-1185">Reference proteome</keyword>
<evidence type="ECO:0000256" key="5">
    <source>
        <dbReference type="ARBA" id="ARBA00023136"/>
    </source>
</evidence>
<evidence type="ECO:0000313" key="10">
    <source>
        <dbReference type="Proteomes" id="UP001190700"/>
    </source>
</evidence>
<dbReference type="AlphaFoldDB" id="A0AAE0C4X4"/>
<comment type="similarity">
    <text evidence="2 6">Belongs to the drug/metabolite transporter (DMT) superfamily. Plant drug/metabolite exporter (P-DME) (TC 2.A.7.4) family.</text>
</comment>
<reference evidence="9 10" key="1">
    <citation type="journal article" date="2015" name="Genome Biol. Evol.">
        <title>Comparative Genomics of a Bacterivorous Green Alga Reveals Evolutionary Causalities and Consequences of Phago-Mixotrophic Mode of Nutrition.</title>
        <authorList>
            <person name="Burns J.A."/>
            <person name="Paasch A."/>
            <person name="Narechania A."/>
            <person name="Kim E."/>
        </authorList>
    </citation>
    <scope>NUCLEOTIDE SEQUENCE [LARGE SCALE GENOMIC DNA]</scope>
    <source>
        <strain evidence="9 10">PLY_AMNH</strain>
    </source>
</reference>